<dbReference type="PROSITE" id="PS01117">
    <property type="entry name" value="HTH_MARR_1"/>
    <property type="match status" value="1"/>
</dbReference>
<dbReference type="GO" id="GO:0003677">
    <property type="term" value="F:DNA binding"/>
    <property type="evidence" value="ECO:0007669"/>
    <property type="project" value="UniProtKB-KW"/>
</dbReference>
<feature type="domain" description="HTH marR-type" evidence="4">
    <location>
        <begin position="1"/>
        <end position="141"/>
    </location>
</feature>
<organism evidence="5 6">
    <name type="scientific">Anaerocolumna chitinilytica</name>
    <dbReference type="NCBI Taxonomy" id="1727145"/>
    <lineage>
        <taxon>Bacteria</taxon>
        <taxon>Bacillati</taxon>
        <taxon>Bacillota</taxon>
        <taxon>Clostridia</taxon>
        <taxon>Lachnospirales</taxon>
        <taxon>Lachnospiraceae</taxon>
        <taxon>Anaerocolumna</taxon>
    </lineage>
</organism>
<dbReference type="Gene3D" id="1.10.10.10">
    <property type="entry name" value="Winged helix-like DNA-binding domain superfamily/Winged helix DNA-binding domain"/>
    <property type="match status" value="1"/>
</dbReference>
<dbReference type="RefSeq" id="WP_185259071.1">
    <property type="nucleotide sequence ID" value="NZ_AP023368.1"/>
</dbReference>
<dbReference type="InterPro" id="IPR023187">
    <property type="entry name" value="Tscrpt_reg_MarR-type_CS"/>
</dbReference>
<evidence type="ECO:0000259" key="4">
    <source>
        <dbReference type="PROSITE" id="PS50995"/>
    </source>
</evidence>
<evidence type="ECO:0000313" key="5">
    <source>
        <dbReference type="EMBL" id="BCJ98765.1"/>
    </source>
</evidence>
<keyword evidence="6" id="KW-1185">Reference proteome</keyword>
<evidence type="ECO:0000313" key="6">
    <source>
        <dbReference type="Proteomes" id="UP000515703"/>
    </source>
</evidence>
<dbReference type="SUPFAM" id="SSF46785">
    <property type="entry name" value="Winged helix' DNA-binding domain"/>
    <property type="match status" value="1"/>
</dbReference>
<dbReference type="InterPro" id="IPR036388">
    <property type="entry name" value="WH-like_DNA-bd_sf"/>
</dbReference>
<dbReference type="PRINTS" id="PR00598">
    <property type="entry name" value="HTHMARR"/>
</dbReference>
<protein>
    <submittedName>
        <fullName evidence="5">MarR family transcriptional regulator</fullName>
    </submittedName>
</protein>
<accession>A0A7I8DNW4</accession>
<evidence type="ECO:0000256" key="2">
    <source>
        <dbReference type="ARBA" id="ARBA00023125"/>
    </source>
</evidence>
<dbReference type="Proteomes" id="UP000515703">
    <property type="component" value="Chromosome"/>
</dbReference>
<dbReference type="AlphaFoldDB" id="A0A7I8DNW4"/>
<keyword evidence="3" id="KW-0804">Transcription</keyword>
<dbReference type="SMART" id="SM00347">
    <property type="entry name" value="HTH_MARR"/>
    <property type="match status" value="1"/>
</dbReference>
<dbReference type="GO" id="GO:0003700">
    <property type="term" value="F:DNA-binding transcription factor activity"/>
    <property type="evidence" value="ECO:0007669"/>
    <property type="project" value="InterPro"/>
</dbReference>
<keyword evidence="2" id="KW-0238">DNA-binding</keyword>
<proteinExistence type="predicted"/>
<dbReference type="Pfam" id="PF01047">
    <property type="entry name" value="MarR"/>
    <property type="match status" value="1"/>
</dbReference>
<evidence type="ECO:0000256" key="1">
    <source>
        <dbReference type="ARBA" id="ARBA00023015"/>
    </source>
</evidence>
<sequence>MDSNIPEKLFEQFHNCVNLFDRSRSLLMPTALMKDIGRGQGHVMGILLEQDGLTPKELSNTLNIRAASLGELVDKLENNGYITRQAHESDRRTFRVFLTDKGREIAIELTDIRKNALGSLFQGLSEEEQQTLEKLLDKLIASLHQPDRKLED</sequence>
<dbReference type="InterPro" id="IPR000835">
    <property type="entry name" value="HTH_MarR-typ"/>
</dbReference>
<dbReference type="KEGG" id="acht:bsdcttw_18060"/>
<gene>
    <name evidence="5" type="ORF">bsdcttw_18060</name>
</gene>
<dbReference type="EMBL" id="AP023368">
    <property type="protein sequence ID" value="BCJ98765.1"/>
    <property type="molecule type" value="Genomic_DNA"/>
</dbReference>
<dbReference type="PANTHER" id="PTHR42756">
    <property type="entry name" value="TRANSCRIPTIONAL REGULATOR, MARR"/>
    <property type="match status" value="1"/>
</dbReference>
<reference evidence="5 6" key="1">
    <citation type="submission" date="2020-08" db="EMBL/GenBank/DDBJ databases">
        <title>Draft genome sequencing of an Anaerocolumna strain isolated from anoxic soil subjected to BSD treatment.</title>
        <authorList>
            <person name="Uek A."/>
            <person name="Tonouchi A."/>
        </authorList>
    </citation>
    <scope>NUCLEOTIDE SEQUENCE [LARGE SCALE GENOMIC DNA]</scope>
    <source>
        <strain evidence="5 6">CTTW</strain>
    </source>
</reference>
<dbReference type="PANTHER" id="PTHR42756:SF1">
    <property type="entry name" value="TRANSCRIPTIONAL REPRESSOR OF EMRAB OPERON"/>
    <property type="match status" value="1"/>
</dbReference>
<reference evidence="5 6" key="2">
    <citation type="submission" date="2020-08" db="EMBL/GenBank/DDBJ databases">
        <authorList>
            <person name="Ueki A."/>
            <person name="Tonouchi A."/>
        </authorList>
    </citation>
    <scope>NUCLEOTIDE SEQUENCE [LARGE SCALE GENOMIC DNA]</scope>
    <source>
        <strain evidence="5 6">CTTW</strain>
    </source>
</reference>
<name>A0A7I8DNW4_9FIRM</name>
<dbReference type="PROSITE" id="PS50995">
    <property type="entry name" value="HTH_MARR_2"/>
    <property type="match status" value="1"/>
</dbReference>
<dbReference type="InterPro" id="IPR036390">
    <property type="entry name" value="WH_DNA-bd_sf"/>
</dbReference>
<keyword evidence="1" id="KW-0805">Transcription regulation</keyword>
<evidence type="ECO:0000256" key="3">
    <source>
        <dbReference type="ARBA" id="ARBA00023163"/>
    </source>
</evidence>